<dbReference type="AlphaFoldDB" id="A0A7R9EIJ5"/>
<gene>
    <name evidence="1" type="ORF">TMSB3V08_LOCUS10891</name>
</gene>
<accession>A0A7R9EIJ5</accession>
<protein>
    <submittedName>
        <fullName evidence="1">Uncharacterized protein</fullName>
    </submittedName>
</protein>
<proteinExistence type="predicted"/>
<organism evidence="1">
    <name type="scientific">Timema monikensis</name>
    <dbReference type="NCBI Taxonomy" id="170555"/>
    <lineage>
        <taxon>Eukaryota</taxon>
        <taxon>Metazoa</taxon>
        <taxon>Ecdysozoa</taxon>
        <taxon>Arthropoda</taxon>
        <taxon>Hexapoda</taxon>
        <taxon>Insecta</taxon>
        <taxon>Pterygota</taxon>
        <taxon>Neoptera</taxon>
        <taxon>Polyneoptera</taxon>
        <taxon>Phasmatodea</taxon>
        <taxon>Timematodea</taxon>
        <taxon>Timematoidea</taxon>
        <taxon>Timematidae</taxon>
        <taxon>Timema</taxon>
    </lineage>
</organism>
<dbReference type="EMBL" id="OB797312">
    <property type="protein sequence ID" value="CAD7434237.1"/>
    <property type="molecule type" value="Genomic_DNA"/>
</dbReference>
<evidence type="ECO:0000313" key="1">
    <source>
        <dbReference type="EMBL" id="CAD7434237.1"/>
    </source>
</evidence>
<name>A0A7R9EIJ5_9NEOP</name>
<reference evidence="1" key="1">
    <citation type="submission" date="2020-11" db="EMBL/GenBank/DDBJ databases">
        <authorList>
            <person name="Tran Van P."/>
        </authorList>
    </citation>
    <scope>NUCLEOTIDE SEQUENCE</scope>
</reference>
<sequence length="146" mass="17251">MASNGTSMMLEKLSEFYKTGSDYNLTFLNVLVSNDRKIRMLLEQYKTRSDYNLTFLNVLVSNDRKIRDVVIKIQDWIRLQPHLPECAETRMLSRIWLVRKKSLERTKQTVDMYYTVRNLIPEFFKEQRPCHPPGTTSLQTSVGITR</sequence>